<comment type="subcellular location">
    <subcellularLocation>
        <location evidence="1">Cell membrane</location>
        <topology evidence="1">Multi-pass membrane protein</topology>
    </subcellularLocation>
</comment>
<feature type="transmembrane region" description="Helical" evidence="7">
    <location>
        <begin position="97"/>
        <end position="118"/>
    </location>
</feature>
<dbReference type="GO" id="GO:0005886">
    <property type="term" value="C:plasma membrane"/>
    <property type="evidence" value="ECO:0007669"/>
    <property type="project" value="UniProtKB-SubCell"/>
</dbReference>
<accession>A0A6J7JW32</accession>
<feature type="transmembrane region" description="Helical" evidence="7">
    <location>
        <begin position="139"/>
        <end position="164"/>
    </location>
</feature>
<dbReference type="PROSITE" id="PS50928">
    <property type="entry name" value="ABC_TM1"/>
    <property type="match status" value="1"/>
</dbReference>
<evidence type="ECO:0000256" key="2">
    <source>
        <dbReference type="ARBA" id="ARBA00022448"/>
    </source>
</evidence>
<organism evidence="9">
    <name type="scientific">freshwater metagenome</name>
    <dbReference type="NCBI Taxonomy" id="449393"/>
    <lineage>
        <taxon>unclassified sequences</taxon>
        <taxon>metagenomes</taxon>
        <taxon>ecological metagenomes</taxon>
    </lineage>
</organism>
<dbReference type="Pfam" id="PF00528">
    <property type="entry name" value="BPD_transp_1"/>
    <property type="match status" value="1"/>
</dbReference>
<evidence type="ECO:0000259" key="8">
    <source>
        <dbReference type="PROSITE" id="PS50928"/>
    </source>
</evidence>
<dbReference type="CDD" id="cd06261">
    <property type="entry name" value="TM_PBP2"/>
    <property type="match status" value="1"/>
</dbReference>
<feature type="transmembrane region" description="Helical" evidence="7">
    <location>
        <begin position="285"/>
        <end position="311"/>
    </location>
</feature>
<evidence type="ECO:0000313" key="9">
    <source>
        <dbReference type="EMBL" id="CAB4946839.1"/>
    </source>
</evidence>
<dbReference type="InterPro" id="IPR000515">
    <property type="entry name" value="MetI-like"/>
</dbReference>
<keyword evidence="2" id="KW-0813">Transport</keyword>
<dbReference type="SUPFAM" id="SSF161098">
    <property type="entry name" value="MetI-like"/>
    <property type="match status" value="1"/>
</dbReference>
<sequence>MSLTFLARKAGWALLTLWFILSVNFFLFRIMPGDPAALLARSQRLSPEALAHQRELFGLDQPLPQQYLTYLRETLTGNLGVSILSGREVVSMVADRMWPTILLVGLGTLIAAVVGVMLGMRAGWRRGSGIDNGSLYGSLLLYATPEGWLGMMLLILFAGALGWFPAGGYSSAESGGGVGDVTSHLALPVLTLALGYVGQFFIVMRASMIDVKSQDYIRLARAKGLTDPLVRRRHAAPNAILPTITLVVLSFGFVLGGAIVIETVFSWPGLGLLTYQAIQTLDYPVLQAVFLLSSGAVIVANLIADIAYGLLDPRVEQI</sequence>
<evidence type="ECO:0000256" key="7">
    <source>
        <dbReference type="SAM" id="Phobius"/>
    </source>
</evidence>
<feature type="domain" description="ABC transmembrane type-1" evidence="8">
    <location>
        <begin position="97"/>
        <end position="304"/>
    </location>
</feature>
<dbReference type="InterPro" id="IPR045621">
    <property type="entry name" value="BPD_transp_1_N"/>
</dbReference>
<dbReference type="AlphaFoldDB" id="A0A6J7JW32"/>
<gene>
    <name evidence="9" type="ORF">UFOPK3773_01177</name>
</gene>
<dbReference type="Pfam" id="PF19300">
    <property type="entry name" value="BPD_transp_1_N"/>
    <property type="match status" value="1"/>
</dbReference>
<dbReference type="PANTHER" id="PTHR43376:SF1">
    <property type="entry name" value="OLIGOPEPTIDE TRANSPORT SYSTEM PERMEASE PROTEIN"/>
    <property type="match status" value="1"/>
</dbReference>
<dbReference type="GO" id="GO:0055085">
    <property type="term" value="P:transmembrane transport"/>
    <property type="evidence" value="ECO:0007669"/>
    <property type="project" value="InterPro"/>
</dbReference>
<feature type="transmembrane region" description="Helical" evidence="7">
    <location>
        <begin position="239"/>
        <end position="265"/>
    </location>
</feature>
<keyword evidence="3" id="KW-1003">Cell membrane</keyword>
<evidence type="ECO:0000256" key="5">
    <source>
        <dbReference type="ARBA" id="ARBA00022989"/>
    </source>
</evidence>
<dbReference type="Gene3D" id="1.10.3720.10">
    <property type="entry name" value="MetI-like"/>
    <property type="match status" value="1"/>
</dbReference>
<dbReference type="PANTHER" id="PTHR43376">
    <property type="entry name" value="OLIGOPEPTIDE TRANSPORT SYSTEM PERMEASE PROTEIN"/>
    <property type="match status" value="1"/>
</dbReference>
<feature type="transmembrane region" description="Helical" evidence="7">
    <location>
        <begin position="12"/>
        <end position="31"/>
    </location>
</feature>
<proteinExistence type="predicted"/>
<keyword evidence="4 7" id="KW-0812">Transmembrane</keyword>
<evidence type="ECO:0000256" key="3">
    <source>
        <dbReference type="ARBA" id="ARBA00022475"/>
    </source>
</evidence>
<feature type="transmembrane region" description="Helical" evidence="7">
    <location>
        <begin position="184"/>
        <end position="204"/>
    </location>
</feature>
<evidence type="ECO:0000256" key="6">
    <source>
        <dbReference type="ARBA" id="ARBA00023136"/>
    </source>
</evidence>
<keyword evidence="5 7" id="KW-1133">Transmembrane helix</keyword>
<reference evidence="9" key="1">
    <citation type="submission" date="2020-05" db="EMBL/GenBank/DDBJ databases">
        <authorList>
            <person name="Chiriac C."/>
            <person name="Salcher M."/>
            <person name="Ghai R."/>
            <person name="Kavagutti S V."/>
        </authorList>
    </citation>
    <scope>NUCLEOTIDE SEQUENCE</scope>
</reference>
<dbReference type="EMBL" id="CAFBNF010000128">
    <property type="protein sequence ID" value="CAB4946839.1"/>
    <property type="molecule type" value="Genomic_DNA"/>
</dbReference>
<name>A0A6J7JW32_9ZZZZ</name>
<evidence type="ECO:0000256" key="4">
    <source>
        <dbReference type="ARBA" id="ARBA00022692"/>
    </source>
</evidence>
<evidence type="ECO:0000256" key="1">
    <source>
        <dbReference type="ARBA" id="ARBA00004651"/>
    </source>
</evidence>
<keyword evidence="6 7" id="KW-0472">Membrane</keyword>
<dbReference type="InterPro" id="IPR035906">
    <property type="entry name" value="MetI-like_sf"/>
</dbReference>
<protein>
    <submittedName>
        <fullName evidence="9">Unannotated protein</fullName>
    </submittedName>
</protein>